<dbReference type="EMBL" id="BNDS01000013">
    <property type="protein sequence ID" value="GHH99577.1"/>
    <property type="molecule type" value="Genomic_DNA"/>
</dbReference>
<organism evidence="1 2">
    <name type="scientific">Neobacillus kokaensis</name>
    <dbReference type="NCBI Taxonomy" id="2759023"/>
    <lineage>
        <taxon>Bacteria</taxon>
        <taxon>Bacillati</taxon>
        <taxon>Bacillota</taxon>
        <taxon>Bacilli</taxon>
        <taxon>Bacillales</taxon>
        <taxon>Bacillaceae</taxon>
        <taxon>Neobacillus</taxon>
    </lineage>
</organism>
<dbReference type="Proteomes" id="UP000637074">
    <property type="component" value="Unassembled WGS sequence"/>
</dbReference>
<keyword evidence="2" id="KW-1185">Reference proteome</keyword>
<evidence type="ECO:0000313" key="2">
    <source>
        <dbReference type="Proteomes" id="UP000637074"/>
    </source>
</evidence>
<name>A0ABQ3N7L1_9BACI</name>
<sequence length="137" mass="14359">MGVFQPGLLIDFDCENFTVDQTINSNTGFHDLATITLTVNSPTNSVWLNAYATWTATAAADTVTLRFVRDGSVPLCSADMGVDQAGQPDTTALSCCDTGVSPGVHTYTLQAQLTHPGVGTQSVTFDKGSLQGAVINT</sequence>
<accession>A0ABQ3N7L1</accession>
<gene>
    <name evidence="1" type="ORF">AM1BK_31200</name>
</gene>
<reference evidence="1 2" key="1">
    <citation type="journal article" date="2022" name="Int. J. Syst. Evol. Microbiol.">
        <title>Neobacillus kokaensis sp. nov., isolated from soil.</title>
        <authorList>
            <person name="Yuki K."/>
            <person name="Matsubara H."/>
            <person name="Yamaguchi S."/>
        </authorList>
    </citation>
    <scope>NUCLEOTIDE SEQUENCE [LARGE SCALE GENOMIC DNA]</scope>
    <source>
        <strain evidence="1 2">LOB 377</strain>
    </source>
</reference>
<evidence type="ECO:0000313" key="1">
    <source>
        <dbReference type="EMBL" id="GHH99577.1"/>
    </source>
</evidence>
<proteinExistence type="predicted"/>
<protein>
    <submittedName>
        <fullName evidence="1">Uncharacterized protein</fullName>
    </submittedName>
</protein>
<dbReference type="RefSeq" id="WP_191274365.1">
    <property type="nucleotide sequence ID" value="NZ_BNDS01000013.1"/>
</dbReference>
<comment type="caution">
    <text evidence="1">The sequence shown here is derived from an EMBL/GenBank/DDBJ whole genome shotgun (WGS) entry which is preliminary data.</text>
</comment>